<evidence type="ECO:0000256" key="5">
    <source>
        <dbReference type="ARBA" id="ARBA00022448"/>
    </source>
</evidence>
<keyword evidence="6 12" id="KW-1003">Cell membrane</keyword>
<evidence type="ECO:0000256" key="11">
    <source>
        <dbReference type="ARBA" id="ARBA00023136"/>
    </source>
</evidence>
<evidence type="ECO:0000256" key="2">
    <source>
        <dbReference type="ARBA" id="ARBA00004429"/>
    </source>
</evidence>
<comment type="subcellular location">
    <subcellularLocation>
        <location evidence="2">Cell inner membrane</location>
        <topology evidence="2">Multi-pass membrane protein</topology>
    </subcellularLocation>
</comment>
<dbReference type="InterPro" id="IPR026031">
    <property type="entry name" value="Cyt_c_CcmB_bac"/>
</dbReference>
<dbReference type="NCBIfam" id="TIGR01190">
    <property type="entry name" value="ccmB"/>
    <property type="match status" value="1"/>
</dbReference>
<name>A0ABW1XHY1_9ALTE</name>
<dbReference type="PIRSF" id="PIRSF002764">
    <property type="entry name" value="CcmB"/>
    <property type="match status" value="1"/>
</dbReference>
<comment type="similarity">
    <text evidence="3 12">Belongs to the CcmB/CycW/HelB family.</text>
</comment>
<reference evidence="15" key="1">
    <citation type="journal article" date="2019" name="Int. J. Syst. Evol. Microbiol.">
        <title>The Global Catalogue of Microorganisms (GCM) 10K type strain sequencing project: providing services to taxonomists for standard genome sequencing and annotation.</title>
        <authorList>
            <consortium name="The Broad Institute Genomics Platform"/>
            <consortium name="The Broad Institute Genome Sequencing Center for Infectious Disease"/>
            <person name="Wu L."/>
            <person name="Ma J."/>
        </authorList>
    </citation>
    <scope>NUCLEOTIDE SEQUENCE [LARGE SCALE GENOMIC DNA]</scope>
    <source>
        <strain evidence="15">CGMCC 1.16031</strain>
    </source>
</reference>
<keyword evidence="15" id="KW-1185">Reference proteome</keyword>
<feature type="transmembrane region" description="Helical" evidence="13">
    <location>
        <begin position="21"/>
        <end position="41"/>
    </location>
</feature>
<accession>A0ABW1XHY1</accession>
<dbReference type="InterPro" id="IPR003544">
    <property type="entry name" value="Cyt_c_biogenesis_CcmB"/>
</dbReference>
<keyword evidence="11 12" id="KW-0472">Membrane</keyword>
<feature type="transmembrane region" description="Helical" evidence="13">
    <location>
        <begin position="126"/>
        <end position="153"/>
    </location>
</feature>
<organism evidence="14 15">
    <name type="scientific">Pseudobowmanella zhangzhouensis</name>
    <dbReference type="NCBI Taxonomy" id="1537679"/>
    <lineage>
        <taxon>Bacteria</taxon>
        <taxon>Pseudomonadati</taxon>
        <taxon>Pseudomonadota</taxon>
        <taxon>Gammaproteobacteria</taxon>
        <taxon>Alteromonadales</taxon>
        <taxon>Alteromonadaceae</taxon>
    </lineage>
</organism>
<keyword evidence="8 13" id="KW-0812">Transmembrane</keyword>
<keyword evidence="10 13" id="KW-1133">Transmembrane helix</keyword>
<evidence type="ECO:0000256" key="3">
    <source>
        <dbReference type="ARBA" id="ARBA00010544"/>
    </source>
</evidence>
<evidence type="ECO:0000256" key="9">
    <source>
        <dbReference type="ARBA" id="ARBA00022748"/>
    </source>
</evidence>
<evidence type="ECO:0000256" key="1">
    <source>
        <dbReference type="ARBA" id="ARBA00002442"/>
    </source>
</evidence>
<dbReference type="PRINTS" id="PR01414">
    <property type="entry name" value="CCMBBIOGNSIS"/>
</dbReference>
<dbReference type="Proteomes" id="UP001596364">
    <property type="component" value="Unassembled WGS sequence"/>
</dbReference>
<keyword evidence="9 12" id="KW-0201">Cytochrome c-type biogenesis</keyword>
<dbReference type="Pfam" id="PF03379">
    <property type="entry name" value="CcmB"/>
    <property type="match status" value="1"/>
</dbReference>
<keyword evidence="7 12" id="KW-0997">Cell inner membrane</keyword>
<sequence length="221" mass="23640">MQGFITQMRRDMLLAFRARAEVFQPLLFFVLVISLFPLGVGPGPQTLQKVGPGIIWVAALLSALLGLDRLFRDDFNDGALEQQMLSGASLPWLVLAKICSHWLVSIVPLILISPLLALFLNLTADMYWALLLTLLLGTPVISLVGAIGVGLTVSVQKGGVLLSLLLLPLLVPLLIIATSAVDAAAIQLAYNGQLFLLAAMLLFSLALSPLASAYALRVSLN</sequence>
<feature type="transmembrane region" description="Helical" evidence="13">
    <location>
        <begin position="92"/>
        <end position="120"/>
    </location>
</feature>
<evidence type="ECO:0000256" key="8">
    <source>
        <dbReference type="ARBA" id="ARBA00022692"/>
    </source>
</evidence>
<keyword evidence="5 12" id="KW-0813">Transport</keyword>
<gene>
    <name evidence="14" type="primary">ccmB</name>
    <name evidence="14" type="ORF">ACFP85_04420</name>
</gene>
<evidence type="ECO:0000256" key="4">
    <source>
        <dbReference type="ARBA" id="ARBA00016452"/>
    </source>
</evidence>
<evidence type="ECO:0000256" key="12">
    <source>
        <dbReference type="PIRNR" id="PIRNR002764"/>
    </source>
</evidence>
<comment type="caution">
    <text evidence="14">The sequence shown here is derived from an EMBL/GenBank/DDBJ whole genome shotgun (WGS) entry which is preliminary data.</text>
</comment>
<feature type="transmembrane region" description="Helical" evidence="13">
    <location>
        <begin position="193"/>
        <end position="216"/>
    </location>
</feature>
<feature type="transmembrane region" description="Helical" evidence="13">
    <location>
        <begin position="160"/>
        <end position="181"/>
    </location>
</feature>
<dbReference type="PANTHER" id="PTHR30070:SF1">
    <property type="entry name" value="CYTOCHROME C BIOGENESIS B-RELATED"/>
    <property type="match status" value="1"/>
</dbReference>
<proteinExistence type="inferred from homology"/>
<evidence type="ECO:0000256" key="6">
    <source>
        <dbReference type="ARBA" id="ARBA00022475"/>
    </source>
</evidence>
<dbReference type="RefSeq" id="WP_131257314.1">
    <property type="nucleotide sequence ID" value="NZ_JBHSUS010000001.1"/>
</dbReference>
<evidence type="ECO:0000313" key="15">
    <source>
        <dbReference type="Proteomes" id="UP001596364"/>
    </source>
</evidence>
<evidence type="ECO:0000256" key="7">
    <source>
        <dbReference type="ARBA" id="ARBA00022519"/>
    </source>
</evidence>
<evidence type="ECO:0000256" key="10">
    <source>
        <dbReference type="ARBA" id="ARBA00022989"/>
    </source>
</evidence>
<evidence type="ECO:0000256" key="13">
    <source>
        <dbReference type="SAM" id="Phobius"/>
    </source>
</evidence>
<evidence type="ECO:0000313" key="14">
    <source>
        <dbReference type="EMBL" id="MFC6439394.1"/>
    </source>
</evidence>
<dbReference type="EMBL" id="JBHSUS010000001">
    <property type="protein sequence ID" value="MFC6439394.1"/>
    <property type="molecule type" value="Genomic_DNA"/>
</dbReference>
<dbReference type="PANTHER" id="PTHR30070">
    <property type="entry name" value="HEME EXPORTER PROTEIN B"/>
    <property type="match status" value="1"/>
</dbReference>
<protein>
    <recommendedName>
        <fullName evidence="4 12">Heme exporter protein B</fullName>
    </recommendedName>
</protein>
<comment type="function">
    <text evidence="1 12">Required for the export of heme to the periplasm for the biogenesis of c-type cytochromes.</text>
</comment>